<dbReference type="Proteomes" id="UP000499080">
    <property type="component" value="Unassembled WGS sequence"/>
</dbReference>
<organism evidence="2 3">
    <name type="scientific">Araneus ventricosus</name>
    <name type="common">Orbweaver spider</name>
    <name type="synonym">Epeira ventricosa</name>
    <dbReference type="NCBI Taxonomy" id="182803"/>
    <lineage>
        <taxon>Eukaryota</taxon>
        <taxon>Metazoa</taxon>
        <taxon>Ecdysozoa</taxon>
        <taxon>Arthropoda</taxon>
        <taxon>Chelicerata</taxon>
        <taxon>Arachnida</taxon>
        <taxon>Araneae</taxon>
        <taxon>Araneomorphae</taxon>
        <taxon>Entelegynae</taxon>
        <taxon>Araneoidea</taxon>
        <taxon>Araneidae</taxon>
        <taxon>Araneus</taxon>
    </lineage>
</organism>
<accession>A0A4Y2M9R1</accession>
<name>A0A4Y2M9R1_ARAVE</name>
<feature type="compositionally biased region" description="Basic and acidic residues" evidence="1">
    <location>
        <begin position="12"/>
        <end position="24"/>
    </location>
</feature>
<evidence type="ECO:0000313" key="2">
    <source>
        <dbReference type="EMBL" id="GBN23274.1"/>
    </source>
</evidence>
<evidence type="ECO:0000313" key="3">
    <source>
        <dbReference type="Proteomes" id="UP000499080"/>
    </source>
</evidence>
<feature type="non-terminal residue" evidence="2">
    <location>
        <position position="1"/>
    </location>
</feature>
<comment type="caution">
    <text evidence="2">The sequence shown here is derived from an EMBL/GenBank/DDBJ whole genome shotgun (WGS) entry which is preliminary data.</text>
</comment>
<protein>
    <submittedName>
        <fullName evidence="2">Uncharacterized protein</fullName>
    </submittedName>
</protein>
<reference evidence="2 3" key="1">
    <citation type="journal article" date="2019" name="Sci. Rep.">
        <title>Orb-weaving spider Araneus ventricosus genome elucidates the spidroin gene catalogue.</title>
        <authorList>
            <person name="Kono N."/>
            <person name="Nakamura H."/>
            <person name="Ohtoshi R."/>
            <person name="Moran D.A.P."/>
            <person name="Shinohara A."/>
            <person name="Yoshida Y."/>
            <person name="Fujiwara M."/>
            <person name="Mori M."/>
            <person name="Tomita M."/>
            <person name="Arakawa K."/>
        </authorList>
    </citation>
    <scope>NUCLEOTIDE SEQUENCE [LARGE SCALE GENOMIC DNA]</scope>
</reference>
<evidence type="ECO:0000256" key="1">
    <source>
        <dbReference type="SAM" id="MobiDB-lite"/>
    </source>
</evidence>
<keyword evidence="3" id="KW-1185">Reference proteome</keyword>
<proteinExistence type="predicted"/>
<sequence length="75" mass="8366">SGQRWPSGKSPVRGERVPGSKHDTTECLPTMRDCCTPNHKDKRAPFAYACQVPTILICTSEQDDCGNEESERELD</sequence>
<dbReference type="AlphaFoldDB" id="A0A4Y2M9R1"/>
<feature type="region of interest" description="Disordered" evidence="1">
    <location>
        <begin position="1"/>
        <end position="24"/>
    </location>
</feature>
<gene>
    <name evidence="2" type="ORF">AVEN_15597_1</name>
</gene>
<dbReference type="EMBL" id="BGPR01006973">
    <property type="protein sequence ID" value="GBN23274.1"/>
    <property type="molecule type" value="Genomic_DNA"/>
</dbReference>